<accession>A0A1F6B329</accession>
<gene>
    <name evidence="2" type="ORF">A3A63_04100</name>
</gene>
<dbReference type="EMBL" id="MFJX01000024">
    <property type="protein sequence ID" value="OGG31152.1"/>
    <property type="molecule type" value="Genomic_DNA"/>
</dbReference>
<evidence type="ECO:0000313" key="3">
    <source>
        <dbReference type="Proteomes" id="UP000176450"/>
    </source>
</evidence>
<reference evidence="2 3" key="1">
    <citation type="journal article" date="2016" name="Nat. Commun.">
        <title>Thousands of microbial genomes shed light on interconnected biogeochemical processes in an aquifer system.</title>
        <authorList>
            <person name="Anantharaman K."/>
            <person name="Brown C.T."/>
            <person name="Hug L.A."/>
            <person name="Sharon I."/>
            <person name="Castelle C.J."/>
            <person name="Probst A.J."/>
            <person name="Thomas B.C."/>
            <person name="Singh A."/>
            <person name="Wilkins M.J."/>
            <person name="Karaoz U."/>
            <person name="Brodie E.L."/>
            <person name="Williams K.H."/>
            <person name="Hubbard S.S."/>
            <person name="Banfield J.F."/>
        </authorList>
    </citation>
    <scope>NUCLEOTIDE SEQUENCE [LARGE SCALE GENOMIC DNA]</scope>
</reference>
<evidence type="ECO:0000256" key="1">
    <source>
        <dbReference type="SAM" id="SignalP"/>
    </source>
</evidence>
<keyword evidence="1" id="KW-0732">Signal</keyword>
<proteinExistence type="predicted"/>
<evidence type="ECO:0000313" key="2">
    <source>
        <dbReference type="EMBL" id="OGG31152.1"/>
    </source>
</evidence>
<sequence length="192" mass="21079">MKKTSIIFFLVLAVSLLAPSPVLAVADAKASVMVDTKVNVATNPSEQKVDYTLPYPGILVDHPLYFLKKLRDQVLERLISDPVRKIEFYVLQSDKALNAGIFLGARNKQALASEMFAKSGASMENAVKAATALKAQGREIPGYVVERLNKSLAKHQEMLSDLGQKATETQKANLMSVLEVMNKLQLEVASFK</sequence>
<protein>
    <submittedName>
        <fullName evidence="2">Uncharacterized protein</fullName>
    </submittedName>
</protein>
<name>A0A1F6B329_9BACT</name>
<dbReference type="Proteomes" id="UP000176450">
    <property type="component" value="Unassembled WGS sequence"/>
</dbReference>
<feature type="chain" id="PRO_5009523052" evidence="1">
    <location>
        <begin position="25"/>
        <end position="192"/>
    </location>
</feature>
<feature type="signal peptide" evidence="1">
    <location>
        <begin position="1"/>
        <end position="24"/>
    </location>
</feature>
<comment type="caution">
    <text evidence="2">The sequence shown here is derived from an EMBL/GenBank/DDBJ whole genome shotgun (WGS) entry which is preliminary data.</text>
</comment>
<dbReference type="AlphaFoldDB" id="A0A1F6B329"/>
<organism evidence="2 3">
    <name type="scientific">Candidatus Gottesmanbacteria bacterium RIFCSPLOWO2_01_FULL_46_9</name>
    <dbReference type="NCBI Taxonomy" id="1798394"/>
    <lineage>
        <taxon>Bacteria</taxon>
        <taxon>Candidatus Gottesmaniibacteriota</taxon>
    </lineage>
</organism>